<feature type="transmembrane region" description="Helical" evidence="1">
    <location>
        <begin position="133"/>
        <end position="161"/>
    </location>
</feature>
<protein>
    <submittedName>
        <fullName evidence="3">7TM_GPCR_Srx domain-containing protein</fullName>
    </submittedName>
</protein>
<evidence type="ECO:0000313" key="3">
    <source>
        <dbReference type="WBParaSite" id="PTRK_0001540950.1"/>
    </source>
</evidence>
<evidence type="ECO:0000313" key="2">
    <source>
        <dbReference type="Proteomes" id="UP000038045"/>
    </source>
</evidence>
<evidence type="ECO:0000256" key="1">
    <source>
        <dbReference type="SAM" id="Phobius"/>
    </source>
</evidence>
<accession>A0A0N5A1B0</accession>
<keyword evidence="2" id="KW-1185">Reference proteome</keyword>
<reference evidence="3" key="1">
    <citation type="submission" date="2017-02" db="UniProtKB">
        <authorList>
            <consortium name="WormBaseParasite"/>
        </authorList>
    </citation>
    <scope>IDENTIFICATION</scope>
</reference>
<feature type="transmembrane region" description="Helical" evidence="1">
    <location>
        <begin position="45"/>
        <end position="67"/>
    </location>
</feature>
<dbReference type="WBParaSite" id="PTRK_0001540950.1">
    <property type="protein sequence ID" value="PTRK_0001540950.1"/>
    <property type="gene ID" value="PTRK_0001540950"/>
</dbReference>
<sequence>MIERQLSIYYGANYQHKSYALIFIITSVITCIAVAIDVYRDINSLILAYIENAFLDFALIFFITYVIGQYRSLKKQNINFLHNGKFDLSERHHTICDTKVVRKLIPFILTLLFCSYINEVFVFIMITQEMSNSILLIITLIYYVTLSLRCVIIPLSILIILKNDKLTLPEYIAKKMGIKYLQRRVSAAVGPTSLSTKNEGNVYFLKLQSQWN</sequence>
<proteinExistence type="predicted"/>
<feature type="transmembrane region" description="Helical" evidence="1">
    <location>
        <begin position="104"/>
        <end position="127"/>
    </location>
</feature>
<dbReference type="Proteomes" id="UP000038045">
    <property type="component" value="Unplaced"/>
</dbReference>
<keyword evidence="1" id="KW-0472">Membrane</keyword>
<organism evidence="2 3">
    <name type="scientific">Parastrongyloides trichosuri</name>
    <name type="common">Possum-specific nematode worm</name>
    <dbReference type="NCBI Taxonomy" id="131310"/>
    <lineage>
        <taxon>Eukaryota</taxon>
        <taxon>Metazoa</taxon>
        <taxon>Ecdysozoa</taxon>
        <taxon>Nematoda</taxon>
        <taxon>Chromadorea</taxon>
        <taxon>Rhabditida</taxon>
        <taxon>Tylenchina</taxon>
        <taxon>Panagrolaimomorpha</taxon>
        <taxon>Strongyloidoidea</taxon>
        <taxon>Strongyloididae</taxon>
        <taxon>Parastrongyloides</taxon>
    </lineage>
</organism>
<keyword evidence="1" id="KW-0812">Transmembrane</keyword>
<feature type="transmembrane region" description="Helical" evidence="1">
    <location>
        <begin position="20"/>
        <end position="39"/>
    </location>
</feature>
<keyword evidence="1" id="KW-1133">Transmembrane helix</keyword>
<name>A0A0N5A1B0_PARTI</name>
<dbReference type="AlphaFoldDB" id="A0A0N5A1B0"/>